<dbReference type="InterPro" id="IPR024531">
    <property type="entry name" value="Erythronate-4-P_DHase_dimer"/>
</dbReference>
<evidence type="ECO:0000256" key="1">
    <source>
        <dbReference type="ARBA" id="ARBA00022490"/>
    </source>
</evidence>
<evidence type="ECO:0000256" key="5">
    <source>
        <dbReference type="HAMAP-Rule" id="MF_01825"/>
    </source>
</evidence>
<comment type="caution">
    <text evidence="9">The sequence shown here is derived from an EMBL/GenBank/DDBJ whole genome shotgun (WGS) entry which is preliminary data.</text>
</comment>
<feature type="binding site" evidence="5">
    <location>
        <position position="316"/>
    </location>
    <ligand>
        <name>substrate</name>
    </ligand>
</feature>
<dbReference type="EMBL" id="RBTH01000249">
    <property type="protein sequence ID" value="RMT43552.1"/>
    <property type="molecule type" value="Genomic_DNA"/>
</dbReference>
<evidence type="ECO:0000313" key="9">
    <source>
        <dbReference type="EMBL" id="RMT43552.1"/>
    </source>
</evidence>
<keyword evidence="2 5" id="KW-0560">Oxidoreductase</keyword>
<dbReference type="UniPathway" id="UPA00244">
    <property type="reaction ID" value="UER00310"/>
</dbReference>
<gene>
    <name evidence="5" type="primary">pdxB</name>
    <name evidence="9" type="ORF">ALP48_04626</name>
</gene>
<dbReference type="GO" id="GO:0046983">
    <property type="term" value="F:protein dimerization activity"/>
    <property type="evidence" value="ECO:0007669"/>
    <property type="project" value="InterPro"/>
</dbReference>
<dbReference type="InterPro" id="IPR036291">
    <property type="entry name" value="NAD(P)-bd_dom_sf"/>
</dbReference>
<comment type="subcellular location">
    <subcellularLocation>
        <location evidence="5">Cytoplasm</location>
    </subcellularLocation>
</comment>
<protein>
    <recommendedName>
        <fullName evidence="5">Erythronate-4-phosphate dehydrogenase</fullName>
        <ecNumber evidence="5">1.1.1.290</ecNumber>
    </recommendedName>
</protein>
<dbReference type="Pfam" id="PF02826">
    <property type="entry name" value="2-Hacid_dh_C"/>
    <property type="match status" value="1"/>
</dbReference>
<dbReference type="InterPro" id="IPR006139">
    <property type="entry name" value="D-isomer_2_OHA_DH_cat_dom"/>
</dbReference>
<feature type="domain" description="D-isomer specific 2-hydroxyacid dehydrogenase catalytic" evidence="6">
    <location>
        <begin position="92"/>
        <end position="338"/>
    </location>
</feature>
<comment type="subunit">
    <text evidence="5">Homodimer.</text>
</comment>
<dbReference type="PANTHER" id="PTHR42938:SF9">
    <property type="entry name" value="FORMATE DEHYDROGENASE 1"/>
    <property type="match status" value="1"/>
</dbReference>
<comment type="catalytic activity">
    <reaction evidence="5">
        <text>4-phospho-D-erythronate + NAD(+) = (R)-3-hydroxy-2-oxo-4-phosphooxybutanoate + NADH + H(+)</text>
        <dbReference type="Rhea" id="RHEA:18829"/>
        <dbReference type="ChEBI" id="CHEBI:15378"/>
        <dbReference type="ChEBI" id="CHEBI:57540"/>
        <dbReference type="ChEBI" id="CHEBI:57945"/>
        <dbReference type="ChEBI" id="CHEBI:58538"/>
        <dbReference type="ChEBI" id="CHEBI:58766"/>
        <dbReference type="EC" id="1.1.1.290"/>
    </reaction>
</comment>
<dbReference type="Pfam" id="PF11890">
    <property type="entry name" value="DUF3410"/>
    <property type="match status" value="1"/>
</dbReference>
<dbReference type="InterPro" id="IPR006140">
    <property type="entry name" value="D-isomer_DH_NAD-bd"/>
</dbReference>
<dbReference type="Pfam" id="PF00389">
    <property type="entry name" value="2-Hacid_dh"/>
    <property type="match status" value="1"/>
</dbReference>
<feature type="domain" description="D-isomer specific 2-hydroxyacid dehydrogenase NAD-binding" evidence="7">
    <location>
        <begin position="167"/>
        <end position="314"/>
    </location>
</feature>
<comment type="pathway">
    <text evidence="5">Cofactor biosynthesis; pyridoxine 5'-phosphate biosynthesis; pyridoxine 5'-phosphate from D-erythrose 4-phosphate: step 2/5.</text>
</comment>
<feature type="domain" description="Erythronate-4-phosphate dehydrogenase dimerisation" evidence="8">
    <location>
        <begin position="347"/>
        <end position="435"/>
    </location>
</feature>
<dbReference type="PROSITE" id="PS00671">
    <property type="entry name" value="D_2_HYDROXYACID_DH_3"/>
    <property type="match status" value="1"/>
</dbReference>
<comment type="similarity">
    <text evidence="5">Belongs to the D-isomer specific 2-hydroxyacid dehydrogenase family. PdxB subfamily.</text>
</comment>
<dbReference type="Gene3D" id="3.40.50.720">
    <property type="entry name" value="NAD(P)-binding Rossmann-like Domain"/>
    <property type="match status" value="2"/>
</dbReference>
<dbReference type="GO" id="GO:0051287">
    <property type="term" value="F:NAD binding"/>
    <property type="evidence" value="ECO:0007669"/>
    <property type="project" value="InterPro"/>
</dbReference>
<evidence type="ECO:0000259" key="6">
    <source>
        <dbReference type="Pfam" id="PF00389"/>
    </source>
</evidence>
<dbReference type="CDD" id="cd12158">
    <property type="entry name" value="ErythrP_dh"/>
    <property type="match status" value="1"/>
</dbReference>
<dbReference type="Gene3D" id="3.30.1370.170">
    <property type="match status" value="1"/>
</dbReference>
<evidence type="ECO:0000259" key="7">
    <source>
        <dbReference type="Pfam" id="PF02826"/>
    </source>
</evidence>
<dbReference type="Proteomes" id="UP000268096">
    <property type="component" value="Unassembled WGS sequence"/>
</dbReference>
<evidence type="ECO:0000256" key="2">
    <source>
        <dbReference type="ARBA" id="ARBA00023002"/>
    </source>
</evidence>
<evidence type="ECO:0000259" key="8">
    <source>
        <dbReference type="Pfam" id="PF11890"/>
    </source>
</evidence>
<dbReference type="AlphaFoldDB" id="A0A0Q0CPE4"/>
<dbReference type="EC" id="1.1.1.290" evidence="5"/>
<feature type="binding site" evidence="5">
    <location>
        <begin position="264"/>
        <end position="266"/>
    </location>
    <ligand>
        <name>NAD(+)</name>
        <dbReference type="ChEBI" id="CHEBI:57540"/>
    </ligand>
</feature>
<dbReference type="GO" id="GO:0036001">
    <property type="term" value="P:'de novo' pyridoxal 5'-phosphate biosynthetic process"/>
    <property type="evidence" value="ECO:0007669"/>
    <property type="project" value="TreeGrafter"/>
</dbReference>
<dbReference type="InterPro" id="IPR029753">
    <property type="entry name" value="D-isomer_DH_CS"/>
</dbReference>
<sequence>MLCIPRSRAGCGASRRGHVPLLDPQEVRLIAISLQPAPVHDTPVPDSSRSLFARPRESSMRIVADENIPLLDAFFAHFGEIHRLPGRAMDRAAVADADILLVRSVTAVTRELLEGSPVRFVGTCTIGTDHLDLDWFQQAGIQWASAPGCNARGVVDYVLGSLLTLAEIEGVDLAQRTYGVVGAGQVGARLISVLKALGWNVLVCDPPRQAGEGGDFVSLDEILQRCDVISLHTPLSKTGASPTWHLLDDARLRQLRQGAWLINASRGAIVDNAALHDVLLEREDLQAVLDVWEGEPQVNVALADLCVLGTPHIAGYSLDGRQRGTAQIYQALCGFLDQPATIELDDLLPKPWLAQVSLDAACDPVWALNMLCRGVYDPRRDDADFRRSLTGDTASQRLAFDALRKQYPPRREIEGLKVRLEGESEALAQLVRALGAVLV</sequence>
<keyword evidence="4 5" id="KW-0664">Pyridoxine biosynthesis</keyword>
<proteinExistence type="inferred from homology"/>
<dbReference type="GO" id="GO:0008615">
    <property type="term" value="P:pyridoxine biosynthetic process"/>
    <property type="evidence" value="ECO:0007669"/>
    <property type="project" value="UniProtKB-UniRule"/>
</dbReference>
<dbReference type="InterPro" id="IPR020921">
    <property type="entry name" value="Erythronate-4-P_DHase"/>
</dbReference>
<feature type="binding site" evidence="5">
    <location>
        <position position="290"/>
    </location>
    <ligand>
        <name>NAD(+)</name>
        <dbReference type="ChEBI" id="CHEBI:57540"/>
    </ligand>
</feature>
<dbReference type="InterPro" id="IPR038251">
    <property type="entry name" value="PdxB_dimer_sf"/>
</dbReference>
<feature type="binding site" evidence="5">
    <location>
        <position position="104"/>
    </location>
    <ligand>
        <name>substrate</name>
    </ligand>
</feature>
<feature type="active site" evidence="5">
    <location>
        <position position="295"/>
    </location>
</feature>
<accession>A0A0Q0CPE4</accession>
<organism evidence="9 10">
    <name type="scientific">Pseudomonas syringae pv. solidagae</name>
    <dbReference type="NCBI Taxonomy" id="264458"/>
    <lineage>
        <taxon>Bacteria</taxon>
        <taxon>Pseudomonadati</taxon>
        <taxon>Pseudomonadota</taxon>
        <taxon>Gammaproteobacteria</taxon>
        <taxon>Pseudomonadales</taxon>
        <taxon>Pseudomonadaceae</taxon>
        <taxon>Pseudomonas</taxon>
        <taxon>Pseudomonas syringae</taxon>
    </lineage>
</organism>
<dbReference type="NCBIfam" id="NF001309">
    <property type="entry name" value="PRK00257.1"/>
    <property type="match status" value="1"/>
</dbReference>
<dbReference type="HAMAP" id="MF_01825">
    <property type="entry name" value="PdxB"/>
    <property type="match status" value="1"/>
</dbReference>
<feature type="active site" evidence="5">
    <location>
        <position position="266"/>
    </location>
</feature>
<dbReference type="GO" id="GO:0005829">
    <property type="term" value="C:cytosol"/>
    <property type="evidence" value="ECO:0007669"/>
    <property type="project" value="TreeGrafter"/>
</dbReference>
<reference evidence="9 10" key="1">
    <citation type="submission" date="2018-08" db="EMBL/GenBank/DDBJ databases">
        <title>Recombination of ecologically and evolutionarily significant loci maintains genetic cohesion in the Pseudomonas syringae species complex.</title>
        <authorList>
            <person name="Dillon M."/>
            <person name="Thakur S."/>
            <person name="Almeida R.N.D."/>
            <person name="Weir B.S."/>
            <person name="Guttman D.S."/>
        </authorList>
    </citation>
    <scope>NUCLEOTIDE SEQUENCE [LARGE SCALE GENOMIC DNA]</scope>
    <source>
        <strain evidence="9 10">ICMP 16926</strain>
    </source>
</reference>
<feature type="binding site" evidence="5">
    <location>
        <begin position="185"/>
        <end position="186"/>
    </location>
    <ligand>
        <name>NAD(+)</name>
        <dbReference type="ChEBI" id="CHEBI:57540"/>
    </ligand>
</feature>
<comment type="function">
    <text evidence="5">Catalyzes the oxidation of erythronate-4-phosphate to 3-hydroxy-2-oxo-4-phosphonooxybutanoate.</text>
</comment>
<feature type="binding site" evidence="5">
    <location>
        <position position="315"/>
    </location>
    <ligand>
        <name>NAD(+)</name>
        <dbReference type="ChEBI" id="CHEBI:57540"/>
    </ligand>
</feature>
<feature type="binding site" evidence="5">
    <location>
        <position position="205"/>
    </location>
    <ligand>
        <name>NAD(+)</name>
        <dbReference type="ChEBI" id="CHEBI:57540"/>
    </ligand>
</feature>
<dbReference type="PANTHER" id="PTHR42938">
    <property type="entry name" value="FORMATE DEHYDROGENASE 1"/>
    <property type="match status" value="1"/>
</dbReference>
<feature type="binding site" evidence="5">
    <location>
        <position position="125"/>
    </location>
    <ligand>
        <name>substrate</name>
    </ligand>
</feature>
<evidence type="ECO:0000313" key="10">
    <source>
        <dbReference type="Proteomes" id="UP000268096"/>
    </source>
</evidence>
<evidence type="ECO:0000256" key="3">
    <source>
        <dbReference type="ARBA" id="ARBA00023027"/>
    </source>
</evidence>
<dbReference type="SUPFAM" id="SSF52283">
    <property type="entry name" value="Formate/glycerate dehydrogenase catalytic domain-like"/>
    <property type="match status" value="1"/>
</dbReference>
<dbReference type="SUPFAM" id="SSF51735">
    <property type="entry name" value="NAD(P)-binding Rossmann-fold domains"/>
    <property type="match status" value="1"/>
</dbReference>
<dbReference type="GO" id="GO:0033711">
    <property type="term" value="F:4-phosphoerythronate dehydrogenase activity"/>
    <property type="evidence" value="ECO:0007669"/>
    <property type="project" value="UniProtKB-EC"/>
</dbReference>
<feature type="active site" description="Proton donor" evidence="5">
    <location>
        <position position="312"/>
    </location>
</feature>
<evidence type="ECO:0000256" key="4">
    <source>
        <dbReference type="ARBA" id="ARBA00023096"/>
    </source>
</evidence>
<name>A0A0Q0CPE4_PSESX</name>
<feature type="binding site" evidence="5">
    <location>
        <position position="233"/>
    </location>
    <ligand>
        <name>NAD(+)</name>
        <dbReference type="ChEBI" id="CHEBI:57540"/>
    </ligand>
</feature>
<keyword evidence="3 5" id="KW-0520">NAD</keyword>
<keyword evidence="1 5" id="KW-0963">Cytoplasm</keyword>